<dbReference type="InterPro" id="IPR007867">
    <property type="entry name" value="GMC_OxRtase_C"/>
</dbReference>
<dbReference type="Gene3D" id="3.50.50.60">
    <property type="entry name" value="FAD/NAD(P)-binding domain"/>
    <property type="match status" value="1"/>
</dbReference>
<comment type="caution">
    <text evidence="8">The sequence shown here is derived from an EMBL/GenBank/DDBJ whole genome shotgun (WGS) entry which is preliminary data.</text>
</comment>
<dbReference type="GO" id="GO:0050660">
    <property type="term" value="F:flavin adenine dinucleotide binding"/>
    <property type="evidence" value="ECO:0007669"/>
    <property type="project" value="InterPro"/>
</dbReference>
<name>A0A934QMW9_9PSEU</name>
<evidence type="ECO:0000256" key="2">
    <source>
        <dbReference type="ARBA" id="ARBA00010790"/>
    </source>
</evidence>
<dbReference type="PROSITE" id="PS00623">
    <property type="entry name" value="GMC_OXRED_1"/>
    <property type="match status" value="1"/>
</dbReference>
<gene>
    <name evidence="8" type="ORF">JHE00_04270</name>
</gene>
<proteinExistence type="inferred from homology"/>
<organism evidence="8 9">
    <name type="scientific">Prauserella cavernicola</name>
    <dbReference type="NCBI Taxonomy" id="2800127"/>
    <lineage>
        <taxon>Bacteria</taxon>
        <taxon>Bacillati</taxon>
        <taxon>Actinomycetota</taxon>
        <taxon>Actinomycetes</taxon>
        <taxon>Pseudonocardiales</taxon>
        <taxon>Pseudonocardiaceae</taxon>
        <taxon>Prauserella</taxon>
    </lineage>
</organism>
<reference evidence="8" key="1">
    <citation type="submission" date="2020-12" db="EMBL/GenBank/DDBJ databases">
        <title>Prauserella sp. ASG 168, a novel actinomycete isolated from cave rock.</title>
        <authorList>
            <person name="Suriyachadkun C."/>
        </authorList>
    </citation>
    <scope>NUCLEOTIDE SEQUENCE</scope>
    <source>
        <strain evidence="8">ASG 168</strain>
    </source>
</reference>
<sequence length="534" mass="56740">MAAIRPRVNAVEGEYVADGGWDLIVVGAGSAGAALAARSARQGKRVLLLEAGPDYRSAEMHEAWRSPNPVVALLDPEVAMRLVWVDLQSSRTDKQDQGFYVRGKGVGGSSSVNGQIAIRPPVEDFADWAAAGCTGWAPEDVLPYFVKLEDDEDFGDEPYHGRGGPTPINRMPREQWGGVDAALARAALAAGHDWAPDVNAPHASGVSPYPINSRHGRRVSVNDGYLEPARELSTLAVRGDALVDHVVFEGDRAVGVRVIEQGRASTEYADTVVLAAGVIHSPAILLRSGIGPAGDLRALGVDVRADLPVGRGMQDHPAALVTLPLIESASVRSPHDRHTNVCVRASSGEGAPHDLMIVANNQNVLAMAHADTDGRAGAFLVWLNHNHSRGELTLTSLDPLAQPLVRERMLSDERDLAVLRAGVRATVELARRPETTEILSGSLEHSNAALFAALDSDALLDDYLLESVLDAQHGTSTCRMGADTDPGAVVDPTCRVRGVDGLYVVDASIFPSVPRANTHLVSIMAGELMADRIG</sequence>
<evidence type="ECO:0000256" key="3">
    <source>
        <dbReference type="ARBA" id="ARBA00022630"/>
    </source>
</evidence>
<dbReference type="PIRSF" id="PIRSF000137">
    <property type="entry name" value="Alcohol_oxidase"/>
    <property type="match status" value="1"/>
</dbReference>
<evidence type="ECO:0000313" key="9">
    <source>
        <dbReference type="Proteomes" id="UP000635245"/>
    </source>
</evidence>
<evidence type="ECO:0000256" key="1">
    <source>
        <dbReference type="ARBA" id="ARBA00001974"/>
    </source>
</evidence>
<evidence type="ECO:0000256" key="6">
    <source>
        <dbReference type="RuleBase" id="RU003968"/>
    </source>
</evidence>
<keyword evidence="9" id="KW-1185">Reference proteome</keyword>
<dbReference type="PRINTS" id="PR00411">
    <property type="entry name" value="PNDRDTASEI"/>
</dbReference>
<dbReference type="Pfam" id="PF00732">
    <property type="entry name" value="GMC_oxred_N"/>
    <property type="match status" value="1"/>
</dbReference>
<dbReference type="PANTHER" id="PTHR11552">
    <property type="entry name" value="GLUCOSE-METHANOL-CHOLINE GMC OXIDOREDUCTASE"/>
    <property type="match status" value="1"/>
</dbReference>
<evidence type="ECO:0000313" key="8">
    <source>
        <dbReference type="EMBL" id="MBK1783531.1"/>
    </source>
</evidence>
<dbReference type="InterPro" id="IPR036188">
    <property type="entry name" value="FAD/NAD-bd_sf"/>
</dbReference>
<dbReference type="InterPro" id="IPR000172">
    <property type="entry name" value="GMC_OxRdtase_N"/>
</dbReference>
<dbReference type="Proteomes" id="UP000635245">
    <property type="component" value="Unassembled WGS sequence"/>
</dbReference>
<dbReference type="InterPro" id="IPR012132">
    <property type="entry name" value="GMC_OxRdtase"/>
</dbReference>
<comment type="similarity">
    <text evidence="2 6">Belongs to the GMC oxidoreductase family.</text>
</comment>
<keyword evidence="3 6" id="KW-0285">Flavoprotein</keyword>
<evidence type="ECO:0000256" key="4">
    <source>
        <dbReference type="ARBA" id="ARBA00022827"/>
    </source>
</evidence>
<dbReference type="SUPFAM" id="SSF54373">
    <property type="entry name" value="FAD-linked reductases, C-terminal domain"/>
    <property type="match status" value="1"/>
</dbReference>
<feature type="binding site" evidence="5">
    <location>
        <position position="243"/>
    </location>
    <ligand>
        <name>FAD</name>
        <dbReference type="ChEBI" id="CHEBI:57692"/>
    </ligand>
</feature>
<dbReference type="PANTHER" id="PTHR11552:SF147">
    <property type="entry name" value="CHOLINE DEHYDROGENASE, MITOCHONDRIAL"/>
    <property type="match status" value="1"/>
</dbReference>
<accession>A0A934QMW9</accession>
<comment type="cofactor">
    <cofactor evidence="1 5">
        <name>FAD</name>
        <dbReference type="ChEBI" id="CHEBI:57692"/>
    </cofactor>
</comment>
<protein>
    <submittedName>
        <fullName evidence="8">GMC family oxidoreductase</fullName>
    </submittedName>
</protein>
<dbReference type="AlphaFoldDB" id="A0A934QMW9"/>
<evidence type="ECO:0000259" key="7">
    <source>
        <dbReference type="PROSITE" id="PS00623"/>
    </source>
</evidence>
<dbReference type="EMBL" id="JAENJH010000001">
    <property type="protein sequence ID" value="MBK1783531.1"/>
    <property type="molecule type" value="Genomic_DNA"/>
</dbReference>
<evidence type="ECO:0000256" key="5">
    <source>
        <dbReference type="PIRSR" id="PIRSR000137-2"/>
    </source>
</evidence>
<dbReference type="Gene3D" id="3.30.410.40">
    <property type="match status" value="1"/>
</dbReference>
<feature type="domain" description="Glucose-methanol-choline oxidoreductase N-terminal" evidence="7">
    <location>
        <begin position="103"/>
        <end position="126"/>
    </location>
</feature>
<dbReference type="SUPFAM" id="SSF51905">
    <property type="entry name" value="FAD/NAD(P)-binding domain"/>
    <property type="match status" value="1"/>
</dbReference>
<keyword evidence="4 5" id="KW-0274">FAD</keyword>
<dbReference type="Pfam" id="PF05199">
    <property type="entry name" value="GMC_oxred_C"/>
    <property type="match status" value="1"/>
</dbReference>
<dbReference type="GO" id="GO:0016614">
    <property type="term" value="F:oxidoreductase activity, acting on CH-OH group of donors"/>
    <property type="evidence" value="ECO:0007669"/>
    <property type="project" value="InterPro"/>
</dbReference>
<dbReference type="RefSeq" id="WP_200314923.1">
    <property type="nucleotide sequence ID" value="NZ_JAENJH010000001.1"/>
</dbReference>